<gene>
    <name evidence="4" type="ORF">PF008_g7657</name>
</gene>
<accession>A0A6G0S2F0</accession>
<evidence type="ECO:0000256" key="2">
    <source>
        <dbReference type="PROSITE-ProRule" id="PRU00504"/>
    </source>
</evidence>
<dbReference type="Gene3D" id="2.120.10.30">
    <property type="entry name" value="TolB, C-terminal domain"/>
    <property type="match status" value="1"/>
</dbReference>
<dbReference type="GO" id="GO:0005524">
    <property type="term" value="F:ATP binding"/>
    <property type="evidence" value="ECO:0007669"/>
    <property type="project" value="InterPro"/>
</dbReference>
<dbReference type="Pfam" id="PF01436">
    <property type="entry name" value="NHL"/>
    <property type="match status" value="1"/>
</dbReference>
<dbReference type="AlphaFoldDB" id="A0A6G0S2F0"/>
<organism evidence="4 5">
    <name type="scientific">Phytophthora fragariae</name>
    <dbReference type="NCBI Taxonomy" id="53985"/>
    <lineage>
        <taxon>Eukaryota</taxon>
        <taxon>Sar</taxon>
        <taxon>Stramenopiles</taxon>
        <taxon>Oomycota</taxon>
        <taxon>Peronosporomycetes</taxon>
        <taxon>Peronosporales</taxon>
        <taxon>Peronosporaceae</taxon>
        <taxon>Phytophthora</taxon>
    </lineage>
</organism>
<dbReference type="InterPro" id="IPR011042">
    <property type="entry name" value="6-blade_b-propeller_TolB-like"/>
</dbReference>
<feature type="repeat" description="NHL" evidence="2">
    <location>
        <begin position="536"/>
        <end position="578"/>
    </location>
</feature>
<dbReference type="Pfam" id="PF07714">
    <property type="entry name" value="PK_Tyr_Ser-Thr"/>
    <property type="match status" value="1"/>
</dbReference>
<dbReference type="SMART" id="SM00220">
    <property type="entry name" value="S_TKc"/>
    <property type="match status" value="1"/>
</dbReference>
<evidence type="ECO:0000313" key="5">
    <source>
        <dbReference type="Proteomes" id="UP000486351"/>
    </source>
</evidence>
<dbReference type="Gene3D" id="1.10.510.10">
    <property type="entry name" value="Transferase(Phosphotransferase) domain 1"/>
    <property type="match status" value="1"/>
</dbReference>
<dbReference type="Gene3D" id="2.40.10.500">
    <property type="match status" value="1"/>
</dbReference>
<dbReference type="GO" id="GO:0004674">
    <property type="term" value="F:protein serine/threonine kinase activity"/>
    <property type="evidence" value="ECO:0007669"/>
    <property type="project" value="TreeGrafter"/>
</dbReference>
<comment type="caution">
    <text evidence="4">The sequence shown here is derived from an EMBL/GenBank/DDBJ whole genome shotgun (WGS) entry which is preliminary data.</text>
</comment>
<evidence type="ECO:0000259" key="3">
    <source>
        <dbReference type="PROSITE" id="PS50011"/>
    </source>
</evidence>
<name>A0A6G0S2F0_9STRA</name>
<dbReference type="PROSITE" id="PS50011">
    <property type="entry name" value="PROTEIN_KINASE_DOM"/>
    <property type="match status" value="1"/>
</dbReference>
<proteinExistence type="predicted"/>
<evidence type="ECO:0000256" key="1">
    <source>
        <dbReference type="ARBA" id="ARBA00022737"/>
    </source>
</evidence>
<dbReference type="InterPro" id="IPR001258">
    <property type="entry name" value="NHL_repeat"/>
</dbReference>
<dbReference type="PANTHER" id="PTHR44329">
    <property type="entry name" value="SERINE/THREONINE-PROTEIN KINASE TNNI3K-RELATED"/>
    <property type="match status" value="1"/>
</dbReference>
<keyword evidence="1" id="KW-0677">Repeat</keyword>
<protein>
    <recommendedName>
        <fullName evidence="3">Protein kinase domain-containing protein</fullName>
    </recommendedName>
</protein>
<dbReference type="PROSITE" id="PS00108">
    <property type="entry name" value="PROTEIN_KINASE_ST"/>
    <property type="match status" value="1"/>
</dbReference>
<dbReference type="InterPro" id="IPR001245">
    <property type="entry name" value="Ser-Thr/Tyr_kinase_cat_dom"/>
</dbReference>
<dbReference type="InterPro" id="IPR008271">
    <property type="entry name" value="Ser/Thr_kinase_AS"/>
</dbReference>
<evidence type="ECO:0000313" key="4">
    <source>
        <dbReference type="EMBL" id="KAE9347765.1"/>
    </source>
</evidence>
<dbReference type="Proteomes" id="UP000486351">
    <property type="component" value="Unassembled WGS sequence"/>
</dbReference>
<feature type="domain" description="Protein kinase" evidence="3">
    <location>
        <begin position="246"/>
        <end position="634"/>
    </location>
</feature>
<reference evidence="4 5" key="1">
    <citation type="submission" date="2018-09" db="EMBL/GenBank/DDBJ databases">
        <title>Genomic investigation of the strawberry pathogen Phytophthora fragariae indicates pathogenicity is determined by transcriptional variation in three key races.</title>
        <authorList>
            <person name="Adams T.M."/>
            <person name="Armitage A.D."/>
            <person name="Sobczyk M.K."/>
            <person name="Bates H.J."/>
            <person name="Dunwell J.M."/>
            <person name="Nellist C.F."/>
            <person name="Harrison R.J."/>
        </authorList>
    </citation>
    <scope>NUCLEOTIDE SEQUENCE [LARGE SCALE GENOMIC DNA]</scope>
    <source>
        <strain evidence="4 5">NOV-77</strain>
    </source>
</reference>
<dbReference type="SUPFAM" id="SSF56112">
    <property type="entry name" value="Protein kinase-like (PK-like)"/>
    <property type="match status" value="1"/>
</dbReference>
<dbReference type="InterPro" id="IPR000719">
    <property type="entry name" value="Prot_kinase_dom"/>
</dbReference>
<dbReference type="EMBL" id="QXFY01000329">
    <property type="protein sequence ID" value="KAE9347765.1"/>
    <property type="molecule type" value="Genomic_DNA"/>
</dbReference>
<dbReference type="PANTHER" id="PTHR44329:SF214">
    <property type="entry name" value="PROTEIN KINASE DOMAIN-CONTAINING PROTEIN"/>
    <property type="match status" value="1"/>
</dbReference>
<sequence>MMDMMQTAAVATANAVLPGSGIIVNSAFELGKVCSEIAELLTGMQETASSIKTQCANIEKDVAYFRWVLEVLGRVQHKNKLTTELQKLITRFETEVKGYDRVMKKFLEQNILKQLVFHNDLDEASASVKETAGQLVQCVTTECAINGSVTYGHVDQFDERANRYMKFIDSPEVMKAMSDSDNQKEILAIIARMGRRNEAMMQSPLETNDVVLNVMKEKLWASSSRAVQDDVKNLPDWYITEDEVEIDMSTIIGFGGDAKIYKGVMEDGTPVAVKVFNANVRKSEEAKLKFFNTMKLWVRLGHFNNVCRLYGACYFTATPFIVMEYCELGSLDSFLRQEGVNRCRSSIEILTQAARAIIKMHSKGFVHGDLKCDNILVTSGVTPQAKLCDFDRSFDWSALKDKRLVKGTAADVGIEITDALRYLAPETEGYKTQGFNALRKITETDVSTPYQFPVVGSLQGVAADSSGNVYVPTTKRGVLKITPTGTITTFANASTFTTPMGIAIDSSDTIYVTDENRVLKFTLAGSMAVVAGSKSSGFVDAVGETARFSSPWALAFGSDGDLYVSDTYNDCIRKVSLSTGEVTLYAGVAQQPGTADGPATSATFGTTMAIAAAPDNVLYVADGMGKRLRKIYTV</sequence>
<dbReference type="SUPFAM" id="SSF63829">
    <property type="entry name" value="Calcium-dependent phosphotriesterase"/>
    <property type="match status" value="1"/>
</dbReference>
<dbReference type="PROSITE" id="PS51125">
    <property type="entry name" value="NHL"/>
    <property type="match status" value="1"/>
</dbReference>
<dbReference type="InterPro" id="IPR051681">
    <property type="entry name" value="Ser/Thr_Kinases-Pseudokinases"/>
</dbReference>
<dbReference type="InterPro" id="IPR011009">
    <property type="entry name" value="Kinase-like_dom_sf"/>
</dbReference>